<proteinExistence type="inferred from homology"/>
<organism evidence="9 10">
    <name type="scientific">Clostridium perfringens (strain ATCC 13124 / DSM 756 / JCM 1290 / NCIMB 6125 / NCTC 8237 / Type A)</name>
    <dbReference type="NCBI Taxonomy" id="195103"/>
    <lineage>
        <taxon>Bacteria</taxon>
        <taxon>Bacillati</taxon>
        <taxon>Bacillota</taxon>
        <taxon>Clostridia</taxon>
        <taxon>Eubacteriales</taxon>
        <taxon>Clostridiaceae</taxon>
        <taxon>Clostridium</taxon>
    </lineage>
</organism>
<evidence type="ECO:0000256" key="1">
    <source>
        <dbReference type="ARBA" id="ARBA00004651"/>
    </source>
</evidence>
<protein>
    <submittedName>
        <fullName evidence="9">Rod shape-determining protein MreD</fullName>
    </submittedName>
</protein>
<feature type="transmembrane region" description="Helical" evidence="8">
    <location>
        <begin position="127"/>
        <end position="147"/>
    </location>
</feature>
<dbReference type="GO" id="GO:0005886">
    <property type="term" value="C:plasma membrane"/>
    <property type="evidence" value="ECO:0007669"/>
    <property type="project" value="UniProtKB-SubCell"/>
</dbReference>
<comment type="similarity">
    <text evidence="2">Belongs to the MreD family.</text>
</comment>
<dbReference type="InterPro" id="IPR017225">
    <property type="entry name" value="Cell_shape_determin_MreD_prd"/>
</dbReference>
<dbReference type="HOGENOM" id="CLU_132534_2_0_9"/>
<evidence type="ECO:0000256" key="2">
    <source>
        <dbReference type="ARBA" id="ARBA00007776"/>
    </source>
</evidence>
<keyword evidence="3" id="KW-1003">Cell membrane</keyword>
<dbReference type="AlphaFoldDB" id="A0A0H2YU51"/>
<dbReference type="GeneID" id="93001325"/>
<evidence type="ECO:0000313" key="9">
    <source>
        <dbReference type="EMBL" id="ABG84067.1"/>
    </source>
</evidence>
<accession>A0A0H2YU51</accession>
<gene>
    <name evidence="9" type="primary">mreD</name>
    <name evidence="9" type="ordered locus">CPF_2396</name>
</gene>
<keyword evidence="7 8" id="KW-0472">Membrane</keyword>
<feature type="transmembrane region" description="Helical" evidence="8">
    <location>
        <begin position="99"/>
        <end position="120"/>
    </location>
</feature>
<evidence type="ECO:0000256" key="3">
    <source>
        <dbReference type="ARBA" id="ARBA00022475"/>
    </source>
</evidence>
<feature type="transmembrane region" description="Helical" evidence="8">
    <location>
        <begin position="33"/>
        <end position="56"/>
    </location>
</feature>
<keyword evidence="10" id="KW-1185">Reference proteome</keyword>
<comment type="subcellular location">
    <subcellularLocation>
        <location evidence="1">Cell membrane</location>
        <topology evidence="1">Multi-pass membrane protein</topology>
    </subcellularLocation>
</comment>
<dbReference type="KEGG" id="cpf:CPF_2396"/>
<dbReference type="eggNOG" id="COG2891">
    <property type="taxonomic scope" value="Bacteria"/>
</dbReference>
<evidence type="ECO:0000256" key="4">
    <source>
        <dbReference type="ARBA" id="ARBA00022692"/>
    </source>
</evidence>
<name>A0A0H2YU51_CLOP1</name>
<dbReference type="GO" id="GO:0008360">
    <property type="term" value="P:regulation of cell shape"/>
    <property type="evidence" value="ECO:0007669"/>
    <property type="project" value="UniProtKB-KW"/>
</dbReference>
<sequence>MKRLILILICLLLFIVDNTLVPFFSIKGVYPSLLFTFAVLYALMSGYWEAVFIGVLSGFLQDVYFVNVFGVNMLVNMLVCLIAAYIGESVFKHKKTIPVLSVGLLTIIKFFIVAFILNLINIRINLLSFWIMVLYNVVIGFFMYNWVYKLCNRDLMKREWKISEK</sequence>
<dbReference type="Proteomes" id="UP000001823">
    <property type="component" value="Chromosome"/>
</dbReference>
<dbReference type="RefSeq" id="WP_003455077.1">
    <property type="nucleotide sequence ID" value="NC_008261.1"/>
</dbReference>
<dbReference type="STRING" id="195103.CPF_2396"/>
<evidence type="ECO:0000256" key="6">
    <source>
        <dbReference type="ARBA" id="ARBA00022989"/>
    </source>
</evidence>
<dbReference type="Pfam" id="PF04093">
    <property type="entry name" value="MreD"/>
    <property type="match status" value="1"/>
</dbReference>
<dbReference type="EMBL" id="CP000246">
    <property type="protein sequence ID" value="ABG84067.1"/>
    <property type="molecule type" value="Genomic_DNA"/>
</dbReference>
<reference evidence="9 10" key="1">
    <citation type="journal article" date="2006" name="Genome Res.">
        <title>Skewed genomic variability in strains of the toxigenic bacterial pathogen, Clostridium perfringens.</title>
        <authorList>
            <person name="Myers G.S."/>
            <person name="Rasko D.A."/>
            <person name="Cheung J.K."/>
            <person name="Ravel J."/>
            <person name="Seshadri R."/>
            <person name="Deboy R.T."/>
            <person name="Ren Q."/>
            <person name="Varga J."/>
            <person name="Awad M.M."/>
            <person name="Brinkac L.M."/>
            <person name="Daugherty S.C."/>
            <person name="Haft D.H."/>
            <person name="Dodson R.J."/>
            <person name="Madupu R."/>
            <person name="Nelson W.C."/>
            <person name="Rosovitz M.J."/>
            <person name="Sullivan S.A."/>
            <person name="Khouri H."/>
            <person name="Dimitrov G.I."/>
            <person name="Watkins K.L."/>
            <person name="Mulligan S."/>
            <person name="Benton J."/>
            <person name="Radune D."/>
            <person name="Fisher D.J."/>
            <person name="Atkins H.S."/>
            <person name="Hiscox T."/>
            <person name="Jost B.H."/>
            <person name="Billington S.J."/>
            <person name="Songer J.G."/>
            <person name="McClane B.A."/>
            <person name="Titball R.W."/>
            <person name="Rood J.I."/>
            <person name="Melville S.B."/>
            <person name="Paulsen I.T."/>
        </authorList>
    </citation>
    <scope>NUCLEOTIDE SEQUENCE [LARGE SCALE GENOMIC DNA]</scope>
    <source>
        <strain evidence="10">ATCC 13124 / DSM 756 / JCM 1290 / NCIMB 6125 / NCTC 8237 / S 107 / Type A</strain>
    </source>
</reference>
<evidence type="ECO:0000256" key="7">
    <source>
        <dbReference type="ARBA" id="ARBA00023136"/>
    </source>
</evidence>
<dbReference type="PaxDb" id="195103-CPF_2396"/>
<keyword evidence="4 8" id="KW-0812">Transmembrane</keyword>
<evidence type="ECO:0000256" key="8">
    <source>
        <dbReference type="SAM" id="Phobius"/>
    </source>
</evidence>
<evidence type="ECO:0000256" key="5">
    <source>
        <dbReference type="ARBA" id="ARBA00022960"/>
    </source>
</evidence>
<dbReference type="NCBIfam" id="TIGR03426">
    <property type="entry name" value="shape_MreD"/>
    <property type="match status" value="1"/>
</dbReference>
<dbReference type="InterPro" id="IPR007227">
    <property type="entry name" value="Cell_shape_determining_MreD"/>
</dbReference>
<keyword evidence="5" id="KW-0133">Cell shape</keyword>
<keyword evidence="6 8" id="KW-1133">Transmembrane helix</keyword>
<evidence type="ECO:0000313" key="10">
    <source>
        <dbReference type="Proteomes" id="UP000001823"/>
    </source>
</evidence>
<feature type="transmembrane region" description="Helical" evidence="8">
    <location>
        <begin position="63"/>
        <end position="87"/>
    </location>
</feature>
<dbReference type="PIRSF" id="PIRSF037497">
    <property type="entry name" value="MreD_Clostridium/Treponema_prd"/>
    <property type="match status" value="1"/>
</dbReference>